<dbReference type="InterPro" id="IPR001138">
    <property type="entry name" value="Zn2Cys6_DnaBD"/>
</dbReference>
<evidence type="ECO:0000313" key="3">
    <source>
        <dbReference type="EMBL" id="KAG4412763.1"/>
    </source>
</evidence>
<dbReference type="PROSITE" id="PS00463">
    <property type="entry name" value="ZN2_CY6_FUNGAL_1"/>
    <property type="match status" value="1"/>
</dbReference>
<dbReference type="GO" id="GO:0008270">
    <property type="term" value="F:zinc ion binding"/>
    <property type="evidence" value="ECO:0007669"/>
    <property type="project" value="InterPro"/>
</dbReference>
<keyword evidence="1" id="KW-0539">Nucleus</keyword>
<dbReference type="InterPro" id="IPR036397">
    <property type="entry name" value="RNaseH_sf"/>
</dbReference>
<dbReference type="SMART" id="SM00066">
    <property type="entry name" value="GAL4"/>
    <property type="match status" value="1"/>
</dbReference>
<dbReference type="GO" id="GO:0003676">
    <property type="term" value="F:nucleic acid binding"/>
    <property type="evidence" value="ECO:0007669"/>
    <property type="project" value="InterPro"/>
</dbReference>
<evidence type="ECO:0000313" key="4">
    <source>
        <dbReference type="Proteomes" id="UP000664132"/>
    </source>
</evidence>
<dbReference type="GO" id="GO:0000981">
    <property type="term" value="F:DNA-binding transcription factor activity, RNA polymerase II-specific"/>
    <property type="evidence" value="ECO:0007669"/>
    <property type="project" value="InterPro"/>
</dbReference>
<name>A0A8H7T5H8_9HELO</name>
<proteinExistence type="predicted"/>
<dbReference type="SUPFAM" id="SSF53098">
    <property type="entry name" value="Ribonuclease H-like"/>
    <property type="match status" value="1"/>
</dbReference>
<feature type="domain" description="Zn(2)-C6 fungal-type" evidence="2">
    <location>
        <begin position="436"/>
        <end position="464"/>
    </location>
</feature>
<dbReference type="Gene3D" id="3.30.420.10">
    <property type="entry name" value="Ribonuclease H-like superfamily/Ribonuclease H"/>
    <property type="match status" value="1"/>
</dbReference>
<protein>
    <recommendedName>
        <fullName evidence="2">Zn(2)-C6 fungal-type domain-containing protein</fullName>
    </recommendedName>
</protein>
<dbReference type="PANTHER" id="PTHR38791:SF5">
    <property type="entry name" value="TRANSCRIPTION FACTOR DBAG-RELATED"/>
    <property type="match status" value="1"/>
</dbReference>
<dbReference type="PROSITE" id="PS50048">
    <property type="entry name" value="ZN2_CY6_FUNGAL_2"/>
    <property type="match status" value="1"/>
</dbReference>
<accession>A0A8H7T5H8</accession>
<dbReference type="SUPFAM" id="SSF57701">
    <property type="entry name" value="Zn2/Cys6 DNA-binding domain"/>
    <property type="match status" value="1"/>
</dbReference>
<reference evidence="3" key="1">
    <citation type="submission" date="2021-02" db="EMBL/GenBank/DDBJ databases">
        <title>Genome sequence Cadophora malorum strain M34.</title>
        <authorList>
            <person name="Stefanovic E."/>
            <person name="Vu D."/>
            <person name="Scully C."/>
            <person name="Dijksterhuis J."/>
            <person name="Roader J."/>
            <person name="Houbraken J."/>
        </authorList>
    </citation>
    <scope>NUCLEOTIDE SEQUENCE</scope>
    <source>
        <strain evidence="3">M34</strain>
    </source>
</reference>
<dbReference type="CDD" id="cd00067">
    <property type="entry name" value="GAL4"/>
    <property type="match status" value="1"/>
</dbReference>
<dbReference type="Proteomes" id="UP000664132">
    <property type="component" value="Unassembled WGS sequence"/>
</dbReference>
<dbReference type="AlphaFoldDB" id="A0A8H7T5H8"/>
<dbReference type="InterPro" id="IPR036864">
    <property type="entry name" value="Zn2-C6_fun-type_DNA-bd_sf"/>
</dbReference>
<dbReference type="Gene3D" id="4.10.240.10">
    <property type="entry name" value="Zn(2)-C6 fungal-type DNA-binding domain"/>
    <property type="match status" value="1"/>
</dbReference>
<evidence type="ECO:0000256" key="1">
    <source>
        <dbReference type="ARBA" id="ARBA00023242"/>
    </source>
</evidence>
<dbReference type="OrthoDB" id="3525185at2759"/>
<dbReference type="Pfam" id="PF16473">
    <property type="entry name" value="Rv2179c-like"/>
    <property type="match status" value="1"/>
</dbReference>
<dbReference type="PANTHER" id="PTHR38791">
    <property type="entry name" value="ZN(II)2CYS6 TRANSCRIPTION FACTOR (EUROFUNG)-RELATED-RELATED"/>
    <property type="match status" value="1"/>
</dbReference>
<evidence type="ECO:0000259" key="2">
    <source>
        <dbReference type="PROSITE" id="PS50048"/>
    </source>
</evidence>
<organism evidence="3 4">
    <name type="scientific">Cadophora malorum</name>
    <dbReference type="NCBI Taxonomy" id="108018"/>
    <lineage>
        <taxon>Eukaryota</taxon>
        <taxon>Fungi</taxon>
        <taxon>Dikarya</taxon>
        <taxon>Ascomycota</taxon>
        <taxon>Pezizomycotina</taxon>
        <taxon>Leotiomycetes</taxon>
        <taxon>Helotiales</taxon>
        <taxon>Ploettnerulaceae</taxon>
        <taxon>Cadophora</taxon>
    </lineage>
</organism>
<dbReference type="EMBL" id="JAFJYH010000356">
    <property type="protein sequence ID" value="KAG4412763.1"/>
    <property type="molecule type" value="Genomic_DNA"/>
</dbReference>
<dbReference type="InterPro" id="IPR053175">
    <property type="entry name" value="DHMBA_Reg_Transcription_Factor"/>
</dbReference>
<sequence>MIRSLLVIAYVTNSTDLTESMVARHQVQRLIMKRNIHTNIMLDLECTGIVPNPCILQIGAVHFDLDTGEEYSHFCTSVSLKSCEDVGLQSTEETMEWLSKHSPQVLAESRKSEVTIFQALFRFNNFLRKALKANRYRLEEMGRLYESDMSELVVWGNGAVADNTWINSTYAACGMVDRKPWTYKNDMCVRTLVRTAGDLLGRDFAKEERFQGTRHDALDDCRHQIRYTVKARNAMKAISAKLRSLPCLSMALPVCKAKAAGPDDVLKASSIFESAIPLRHTASSQDISDGLGIEKVVNEMPRKSTFTTGENNSPERFPDPLDVFLRTDVQLSPSPNIIIKVQKESSASIETEDEADLDALVQAAYETFVEERTSRTSQDTAVVLLSPVGDSLGDRSEIEGEEHCEKYLEDTPALDLAAQLKKLNPEEMVYQGPSRGCNSCRQRRKKCDETRPACMRCLNAKRQCGGYENEVVGRRPYGLPSTAQVSSLSSSARKCTLPKRVPIPGTDVLPEDSIPTEVTLDESNALALRAFYYDFCVISTNENLSRGYLSTLEKTINRFGPKSDLAKVSQAIACASHGKPERRPQFVNRAETSYHHLLGSLAKKLESPSTENTAETRFLAMLLGLYQIVMANQKDRGAHEIHASGLASLMKVENSPMSLMGPVLSGQRPGLDTALHGSGIFSVSSLDGTSPTLYQLLQGLDLIWRRSETPADQQDTSMIENECVKLERDFARWHEDRASEFRPTTILSLSHDPPERRITVGYWPGSIDTYFDPYVAGVWNIFRTARILLLALLVAMPGRTNKSARYIETANHIVGDIFASIPYHLAENLPVFVERATRHKEAIDPGRTLCGLLLMHPLYAILRCSFLPDESREYARDCLRWISDEMGIGQAGLMANVSQYLI</sequence>
<dbReference type="Pfam" id="PF00172">
    <property type="entry name" value="Zn_clus"/>
    <property type="match status" value="1"/>
</dbReference>
<dbReference type="InterPro" id="IPR033390">
    <property type="entry name" value="Rv2179c-like"/>
</dbReference>
<keyword evidence="4" id="KW-1185">Reference proteome</keyword>
<dbReference type="InterPro" id="IPR012337">
    <property type="entry name" value="RNaseH-like_sf"/>
</dbReference>
<comment type="caution">
    <text evidence="3">The sequence shown here is derived from an EMBL/GenBank/DDBJ whole genome shotgun (WGS) entry which is preliminary data.</text>
</comment>
<gene>
    <name evidence="3" type="ORF">IFR04_014104</name>
</gene>